<proteinExistence type="predicted"/>
<dbReference type="Pfam" id="PF00135">
    <property type="entry name" value="COesterase"/>
    <property type="match status" value="1"/>
</dbReference>
<dbReference type="Proteomes" id="UP001165060">
    <property type="component" value="Unassembled WGS sequence"/>
</dbReference>
<keyword evidence="4" id="KW-1185">Reference proteome</keyword>
<name>A0ABQ6M4R6_9STRA</name>
<dbReference type="InterPro" id="IPR050309">
    <property type="entry name" value="Type-B_Carboxylest/Lipase"/>
</dbReference>
<feature type="chain" id="PRO_5045551585" description="Carboxylesterase type B domain-containing protein" evidence="1">
    <location>
        <begin position="17"/>
        <end position="505"/>
    </location>
</feature>
<dbReference type="InterPro" id="IPR029058">
    <property type="entry name" value="AB_hydrolase_fold"/>
</dbReference>
<dbReference type="PANTHER" id="PTHR11559">
    <property type="entry name" value="CARBOXYLESTERASE"/>
    <property type="match status" value="1"/>
</dbReference>
<feature type="signal peptide" evidence="1">
    <location>
        <begin position="1"/>
        <end position="16"/>
    </location>
</feature>
<organism evidence="3 4">
    <name type="scientific">Tetraparma gracilis</name>
    <dbReference type="NCBI Taxonomy" id="2962635"/>
    <lineage>
        <taxon>Eukaryota</taxon>
        <taxon>Sar</taxon>
        <taxon>Stramenopiles</taxon>
        <taxon>Ochrophyta</taxon>
        <taxon>Bolidophyceae</taxon>
        <taxon>Parmales</taxon>
        <taxon>Triparmaceae</taxon>
        <taxon>Tetraparma</taxon>
    </lineage>
</organism>
<dbReference type="EMBL" id="BRYB01002434">
    <property type="protein sequence ID" value="GMI19397.1"/>
    <property type="molecule type" value="Genomic_DNA"/>
</dbReference>
<dbReference type="InterPro" id="IPR002018">
    <property type="entry name" value="CarbesteraseB"/>
</dbReference>
<keyword evidence="1" id="KW-0732">Signal</keyword>
<feature type="domain" description="Carboxylesterase type B" evidence="2">
    <location>
        <begin position="24"/>
        <end position="485"/>
    </location>
</feature>
<gene>
    <name evidence="3" type="ORF">TeGR_g6851</name>
</gene>
<evidence type="ECO:0000259" key="2">
    <source>
        <dbReference type="Pfam" id="PF00135"/>
    </source>
</evidence>
<accession>A0ABQ6M4R6</accession>
<evidence type="ECO:0000313" key="4">
    <source>
        <dbReference type="Proteomes" id="UP001165060"/>
    </source>
</evidence>
<reference evidence="3 4" key="1">
    <citation type="journal article" date="2023" name="Commun. Biol.">
        <title>Genome analysis of Parmales, the sister group of diatoms, reveals the evolutionary specialization of diatoms from phago-mixotrophs to photoautotrophs.</title>
        <authorList>
            <person name="Ban H."/>
            <person name="Sato S."/>
            <person name="Yoshikawa S."/>
            <person name="Yamada K."/>
            <person name="Nakamura Y."/>
            <person name="Ichinomiya M."/>
            <person name="Sato N."/>
            <person name="Blanc-Mathieu R."/>
            <person name="Endo H."/>
            <person name="Kuwata A."/>
            <person name="Ogata H."/>
        </authorList>
    </citation>
    <scope>NUCLEOTIDE SEQUENCE [LARGE SCALE GENOMIC DNA]</scope>
</reference>
<dbReference type="SUPFAM" id="SSF53474">
    <property type="entry name" value="alpha/beta-Hydrolases"/>
    <property type="match status" value="1"/>
</dbReference>
<evidence type="ECO:0000313" key="3">
    <source>
        <dbReference type="EMBL" id="GMI19397.1"/>
    </source>
</evidence>
<evidence type="ECO:0000256" key="1">
    <source>
        <dbReference type="SAM" id="SignalP"/>
    </source>
</evidence>
<comment type="caution">
    <text evidence="3">The sequence shown here is derived from an EMBL/GenBank/DDBJ whole genome shotgun (WGS) entry which is preliminary data.</text>
</comment>
<sequence length="505" mass="53862">MLRLLPLLLLLPVASASPLSTSIGIKYASIPSRFSPPAPSPFDPSLPYDTYGDVCFQNPDTFADAGQPNTTMSEDCLHLNVFTPESTSDSPLPVMFYIHGGGYTQGWSQQLDAAALARTQNAIVVNINYRLGALGFLPLYSLEREDADGATGGMNGVRDQIAALEWVQSNIHHFNGDPGSVTIFGESAGGVSVCYLATTARAEGLFKRAIMESGPCIGPWGFVESPKEAMAAGEAFMLSTGVTSLSKLREMDAEELMLGHHGDLINLSSHDNFLYAAGELPIDRLRAGKLNVDGGDGSMIVGCNTVDSMTMPPWVFMMGKSLPSTSAEFERKAKELFGWGHGGEVADFYLGMYDNATEAYQQVSADICVVCPTRTVVEELAEHIPVYQYLYAGGTADGRASHASELCALFVDDATHGQTCADIMMQDVTPDIEPVLQGYWGSFAAGGKPEGDVAWGEAGAGDFMRIGADTKMEGGGVGSGACEFWQTLKDEGLSEQRLKVACTLA</sequence>
<dbReference type="Gene3D" id="3.40.50.1820">
    <property type="entry name" value="alpha/beta hydrolase"/>
    <property type="match status" value="1"/>
</dbReference>
<protein>
    <recommendedName>
        <fullName evidence="2">Carboxylesterase type B domain-containing protein</fullName>
    </recommendedName>
</protein>